<evidence type="ECO:0000256" key="2">
    <source>
        <dbReference type="ARBA" id="ARBA00022737"/>
    </source>
</evidence>
<keyword evidence="1" id="KW-0853">WD repeat</keyword>
<keyword evidence="2" id="KW-0677">Repeat</keyword>
<dbReference type="GO" id="GO:0061512">
    <property type="term" value="P:protein localization to cilium"/>
    <property type="evidence" value="ECO:0007669"/>
    <property type="project" value="TreeGrafter"/>
</dbReference>
<dbReference type="AlphaFoldDB" id="A0A0D8XQN0"/>
<gene>
    <name evidence="3" type="ORF">DICVIV_07831</name>
</gene>
<dbReference type="GO" id="GO:1905515">
    <property type="term" value="P:non-motile cilium assembly"/>
    <property type="evidence" value="ECO:0007669"/>
    <property type="project" value="TreeGrafter"/>
</dbReference>
<dbReference type="OrthoDB" id="10255582at2759"/>
<accession>A0A0D8XQN0</accession>
<dbReference type="STRING" id="29172.A0A0D8XQN0"/>
<dbReference type="Proteomes" id="UP000053766">
    <property type="component" value="Unassembled WGS sequence"/>
</dbReference>
<dbReference type="GO" id="GO:0035721">
    <property type="term" value="P:intraciliary retrograde transport"/>
    <property type="evidence" value="ECO:0007669"/>
    <property type="project" value="TreeGrafter"/>
</dbReference>
<dbReference type="PANTHER" id="PTHR12764:SF4">
    <property type="entry name" value="INTRAFLAGELLAR TRANSPORT PROTEIN 122 HOMOLOG"/>
    <property type="match status" value="1"/>
</dbReference>
<reference evidence="4" key="2">
    <citation type="journal article" date="2016" name="Sci. Rep.">
        <title>Dictyocaulus viviparus genome, variome and transcriptome elucidate lungworm biology and support future intervention.</title>
        <authorList>
            <person name="McNulty S.N."/>
            <person name="Strube C."/>
            <person name="Rosa B.A."/>
            <person name="Martin J.C."/>
            <person name="Tyagi R."/>
            <person name="Choi Y.J."/>
            <person name="Wang Q."/>
            <person name="Hallsworth Pepin K."/>
            <person name="Zhang X."/>
            <person name="Ozersky P."/>
            <person name="Wilson R.K."/>
            <person name="Sternberg P.W."/>
            <person name="Gasser R.B."/>
            <person name="Mitreva M."/>
        </authorList>
    </citation>
    <scope>NUCLEOTIDE SEQUENCE [LARGE SCALE GENOMIC DNA]</scope>
    <source>
        <strain evidence="4">HannoverDv2000</strain>
    </source>
</reference>
<name>A0A0D8XQN0_DICVI</name>
<protein>
    <submittedName>
        <fullName evidence="3">Uncharacterized protein</fullName>
    </submittedName>
</protein>
<dbReference type="Pfam" id="PF25143">
    <property type="entry name" value="Zn_ribbon_IFT122_C"/>
    <property type="match status" value="1"/>
</dbReference>
<evidence type="ECO:0000313" key="3">
    <source>
        <dbReference type="EMBL" id="KJH46099.1"/>
    </source>
</evidence>
<sequence length="101" mass="11668">MLGVFRITQVKVEKKSGEVCLNKTDLERLEKNQVVVLHFPSPLKTRFFFNQMPSISVTKCKSCNKVFHSDDFEMAVLQEGHCPFCRSVQKRTGNEILIDDF</sequence>
<evidence type="ECO:0000313" key="4">
    <source>
        <dbReference type="Proteomes" id="UP000053766"/>
    </source>
</evidence>
<organism evidence="3 4">
    <name type="scientific">Dictyocaulus viviparus</name>
    <name type="common">Bovine lungworm</name>
    <dbReference type="NCBI Taxonomy" id="29172"/>
    <lineage>
        <taxon>Eukaryota</taxon>
        <taxon>Metazoa</taxon>
        <taxon>Ecdysozoa</taxon>
        <taxon>Nematoda</taxon>
        <taxon>Chromadorea</taxon>
        <taxon>Rhabditida</taxon>
        <taxon>Rhabditina</taxon>
        <taxon>Rhabditomorpha</taxon>
        <taxon>Strongyloidea</taxon>
        <taxon>Metastrongylidae</taxon>
        <taxon>Dictyocaulus</taxon>
    </lineage>
</organism>
<evidence type="ECO:0000256" key="1">
    <source>
        <dbReference type="ARBA" id="ARBA00022574"/>
    </source>
</evidence>
<dbReference type="InterPro" id="IPR039857">
    <property type="entry name" value="Ift122/121"/>
</dbReference>
<dbReference type="PANTHER" id="PTHR12764">
    <property type="entry name" value="WD REPEAT DOMAIN-RELATED"/>
    <property type="match status" value="1"/>
</dbReference>
<keyword evidence="4" id="KW-1185">Reference proteome</keyword>
<dbReference type="GO" id="GO:0097730">
    <property type="term" value="C:non-motile cilium"/>
    <property type="evidence" value="ECO:0007669"/>
    <property type="project" value="TreeGrafter"/>
</dbReference>
<reference evidence="3 4" key="1">
    <citation type="submission" date="2013-11" db="EMBL/GenBank/DDBJ databases">
        <title>Draft genome of the bovine lungworm Dictyocaulus viviparus.</title>
        <authorList>
            <person name="Mitreva M."/>
        </authorList>
    </citation>
    <scope>NUCLEOTIDE SEQUENCE [LARGE SCALE GENOMIC DNA]</scope>
    <source>
        <strain evidence="3 4">HannoverDv2000</strain>
    </source>
</reference>
<dbReference type="GO" id="GO:0030991">
    <property type="term" value="C:intraciliary transport particle A"/>
    <property type="evidence" value="ECO:0007669"/>
    <property type="project" value="TreeGrafter"/>
</dbReference>
<dbReference type="EMBL" id="KN716369">
    <property type="protein sequence ID" value="KJH46099.1"/>
    <property type="molecule type" value="Genomic_DNA"/>
</dbReference>
<proteinExistence type="predicted"/>